<dbReference type="SMART" id="SM00871">
    <property type="entry name" value="AraC_E_bind"/>
    <property type="match status" value="1"/>
</dbReference>
<comment type="caution">
    <text evidence="2">The sequence shown here is derived from an EMBL/GenBank/DDBJ whole genome shotgun (WGS) entry which is preliminary data.</text>
</comment>
<reference evidence="3" key="1">
    <citation type="journal article" date="2019" name="Int. J. Syst. Evol. Microbiol.">
        <title>The Global Catalogue of Microorganisms (GCM) 10K type strain sequencing project: providing services to taxonomists for standard genome sequencing and annotation.</title>
        <authorList>
            <consortium name="The Broad Institute Genomics Platform"/>
            <consortium name="The Broad Institute Genome Sequencing Center for Infectious Disease"/>
            <person name="Wu L."/>
            <person name="Ma J."/>
        </authorList>
    </citation>
    <scope>NUCLEOTIDE SEQUENCE [LARGE SCALE GENOMIC DNA]</scope>
    <source>
        <strain evidence="3">NBRC 112416</strain>
    </source>
</reference>
<dbReference type="InterPro" id="IPR029442">
    <property type="entry name" value="GyrI-like"/>
</dbReference>
<feature type="domain" description="AraC effector-binding" evidence="1">
    <location>
        <begin position="4"/>
        <end position="160"/>
    </location>
</feature>
<dbReference type="Proteomes" id="UP001156691">
    <property type="component" value="Unassembled WGS sequence"/>
</dbReference>
<sequence>MLSDDVQDIQQPARHIVGLSIRASLNEIIENNLGNKLREELTRREFEIANRVDGGMYLVQVYDPVPWTPDTPFTQVIGSEVAKVGKLPVGMTTHTIPAGAYLRFLHVGPMKHIGASYDAMHAWLAKNQRSGPCPFDFEYWKDPRRLEEEDTEIGINLPVKVTTA</sequence>
<dbReference type="InterPro" id="IPR011256">
    <property type="entry name" value="Reg_factor_effector_dom_sf"/>
</dbReference>
<gene>
    <name evidence="2" type="ORF">GCM10010862_31740</name>
</gene>
<protein>
    <recommendedName>
        <fullName evidence="1">AraC effector-binding domain-containing protein</fullName>
    </recommendedName>
</protein>
<evidence type="ECO:0000313" key="2">
    <source>
        <dbReference type="EMBL" id="GLQ55915.1"/>
    </source>
</evidence>
<proteinExistence type="predicted"/>
<accession>A0ABQ5W8N0</accession>
<dbReference type="EMBL" id="BSNS01000015">
    <property type="protein sequence ID" value="GLQ55915.1"/>
    <property type="molecule type" value="Genomic_DNA"/>
</dbReference>
<keyword evidence="3" id="KW-1185">Reference proteome</keyword>
<dbReference type="Pfam" id="PF06445">
    <property type="entry name" value="GyrI-like"/>
    <property type="match status" value="1"/>
</dbReference>
<dbReference type="RefSeq" id="WP_284341333.1">
    <property type="nucleotide sequence ID" value="NZ_BSNS01000015.1"/>
</dbReference>
<evidence type="ECO:0000313" key="3">
    <source>
        <dbReference type="Proteomes" id="UP001156691"/>
    </source>
</evidence>
<name>A0ABQ5W8N0_9HYPH</name>
<dbReference type="SUPFAM" id="SSF55136">
    <property type="entry name" value="Probable bacterial effector-binding domain"/>
    <property type="match status" value="1"/>
</dbReference>
<dbReference type="Gene3D" id="3.20.80.10">
    <property type="entry name" value="Regulatory factor, effector binding domain"/>
    <property type="match status" value="1"/>
</dbReference>
<evidence type="ECO:0000259" key="1">
    <source>
        <dbReference type="SMART" id="SM00871"/>
    </source>
</evidence>
<organism evidence="2 3">
    <name type="scientific">Devosia nitrariae</name>
    <dbReference type="NCBI Taxonomy" id="2071872"/>
    <lineage>
        <taxon>Bacteria</taxon>
        <taxon>Pseudomonadati</taxon>
        <taxon>Pseudomonadota</taxon>
        <taxon>Alphaproteobacteria</taxon>
        <taxon>Hyphomicrobiales</taxon>
        <taxon>Devosiaceae</taxon>
        <taxon>Devosia</taxon>
    </lineage>
</organism>
<dbReference type="InterPro" id="IPR010499">
    <property type="entry name" value="AraC_E-bd"/>
</dbReference>